<keyword evidence="3" id="KW-0472">Membrane</keyword>
<dbReference type="GO" id="GO:0016020">
    <property type="term" value="C:membrane"/>
    <property type="evidence" value="ECO:0007669"/>
    <property type="project" value="TreeGrafter"/>
</dbReference>
<dbReference type="InterPro" id="IPR050879">
    <property type="entry name" value="Acyltransferase_3"/>
</dbReference>
<evidence type="ECO:0000256" key="1">
    <source>
        <dbReference type="ARBA" id="ARBA00004370"/>
    </source>
</evidence>
<evidence type="ECO:0000256" key="2">
    <source>
        <dbReference type="ARBA" id="ARBA00007400"/>
    </source>
</evidence>
<feature type="transmembrane region" description="Helical" evidence="3">
    <location>
        <begin position="74"/>
        <end position="95"/>
    </location>
</feature>
<feature type="transmembrane region" description="Helical" evidence="3">
    <location>
        <begin position="207"/>
        <end position="226"/>
    </location>
</feature>
<gene>
    <name evidence="5" type="ORF">BSK47_31440</name>
</gene>
<feature type="transmembrane region" description="Helical" evidence="3">
    <location>
        <begin position="232"/>
        <end position="252"/>
    </location>
</feature>
<feature type="transmembrane region" description="Helical" evidence="3">
    <location>
        <begin position="300"/>
        <end position="322"/>
    </location>
</feature>
<accession>A0AB36J2P7</accession>
<dbReference type="Pfam" id="PF01757">
    <property type="entry name" value="Acyl_transf_3"/>
    <property type="match status" value="1"/>
</dbReference>
<dbReference type="Proteomes" id="UP000187323">
    <property type="component" value="Unassembled WGS sequence"/>
</dbReference>
<reference evidence="5 6" key="1">
    <citation type="submission" date="2016-10" db="EMBL/GenBank/DDBJ databases">
        <title>Paenibacillus species isolates.</title>
        <authorList>
            <person name="Beno S.M."/>
        </authorList>
    </citation>
    <scope>NUCLEOTIDE SEQUENCE [LARGE SCALE GENOMIC DNA]</scope>
    <source>
        <strain evidence="5 6">FSL H7-0918</strain>
    </source>
</reference>
<dbReference type="PANTHER" id="PTHR23028:SF53">
    <property type="entry name" value="ACYL_TRANSF_3 DOMAIN-CONTAINING PROTEIN"/>
    <property type="match status" value="1"/>
</dbReference>
<dbReference type="PANTHER" id="PTHR23028">
    <property type="entry name" value="ACETYLTRANSFERASE"/>
    <property type="match status" value="1"/>
</dbReference>
<feature type="transmembrane region" description="Helical" evidence="3">
    <location>
        <begin position="115"/>
        <end position="136"/>
    </location>
</feature>
<sequence>MIAALLVVFFHVQDMVSKRLDSEAFATKFGGVGVDIFFVISGFIMMYSCYEMFGLKEAPLKFLKNRSVRIIPTYYLFTTLMVVLLIFAPSLFGSLKFDLWHVILSYLFILSEDNAGNVSTVLGVGWTLAFEMFFYLVFASLLRFPRKFFIPSIISIFILGNLIGLFVKDLGAWSTVFTSPITFEFLFGCLIGLYYKKGKSLGLKTSFGLVAIGTIWILATSFVWTIQVSLGYYRVFAFGIPSALFMLGFINIENNRKIATTALIKRIGDSSYSLYLIHSFVLTGFGVLIAPRLYNFGVPVFLIVAVTMVAAIIGGFACYYLFEKPVTKKLKKLRVNNNSATTEHSAVFIP</sequence>
<evidence type="ECO:0000313" key="5">
    <source>
        <dbReference type="EMBL" id="OME10013.1"/>
    </source>
</evidence>
<evidence type="ECO:0000259" key="4">
    <source>
        <dbReference type="Pfam" id="PF01757"/>
    </source>
</evidence>
<keyword evidence="3" id="KW-1133">Transmembrane helix</keyword>
<comment type="subcellular location">
    <subcellularLocation>
        <location evidence="1">Membrane</location>
    </subcellularLocation>
</comment>
<comment type="similarity">
    <text evidence="2">Belongs to the acyltransferase 3 family.</text>
</comment>
<protein>
    <recommendedName>
        <fullName evidence="4">Acyltransferase 3 domain-containing protein</fullName>
    </recommendedName>
</protein>
<dbReference type="GO" id="GO:0000271">
    <property type="term" value="P:polysaccharide biosynthetic process"/>
    <property type="evidence" value="ECO:0007669"/>
    <property type="project" value="TreeGrafter"/>
</dbReference>
<evidence type="ECO:0000256" key="3">
    <source>
        <dbReference type="SAM" id="Phobius"/>
    </source>
</evidence>
<name>A0AB36J2P7_9BACL</name>
<evidence type="ECO:0000313" key="6">
    <source>
        <dbReference type="Proteomes" id="UP000187323"/>
    </source>
</evidence>
<keyword evidence="3" id="KW-0812">Transmembrane</keyword>
<feature type="transmembrane region" description="Helical" evidence="3">
    <location>
        <begin position="272"/>
        <end position="294"/>
    </location>
</feature>
<organism evidence="5 6">
    <name type="scientific">Paenibacillus odorifer</name>
    <dbReference type="NCBI Taxonomy" id="189426"/>
    <lineage>
        <taxon>Bacteria</taxon>
        <taxon>Bacillati</taxon>
        <taxon>Bacillota</taxon>
        <taxon>Bacilli</taxon>
        <taxon>Bacillales</taxon>
        <taxon>Paenibacillaceae</taxon>
        <taxon>Paenibacillus</taxon>
    </lineage>
</organism>
<dbReference type="InterPro" id="IPR002656">
    <property type="entry name" value="Acyl_transf_3_dom"/>
</dbReference>
<feature type="transmembrane region" description="Helical" evidence="3">
    <location>
        <begin position="148"/>
        <end position="167"/>
    </location>
</feature>
<dbReference type="GO" id="GO:0016747">
    <property type="term" value="F:acyltransferase activity, transferring groups other than amino-acyl groups"/>
    <property type="evidence" value="ECO:0007669"/>
    <property type="project" value="InterPro"/>
</dbReference>
<feature type="domain" description="Acyltransferase 3" evidence="4">
    <location>
        <begin position="2"/>
        <end position="319"/>
    </location>
</feature>
<dbReference type="EMBL" id="MPTO01000053">
    <property type="protein sequence ID" value="OME10013.1"/>
    <property type="molecule type" value="Genomic_DNA"/>
</dbReference>
<feature type="transmembrane region" description="Helical" evidence="3">
    <location>
        <begin position="32"/>
        <end position="53"/>
    </location>
</feature>
<dbReference type="AlphaFoldDB" id="A0AB36J2P7"/>
<feature type="transmembrane region" description="Helical" evidence="3">
    <location>
        <begin position="173"/>
        <end position="195"/>
    </location>
</feature>
<comment type="caution">
    <text evidence="5">The sequence shown here is derived from an EMBL/GenBank/DDBJ whole genome shotgun (WGS) entry which is preliminary data.</text>
</comment>
<proteinExistence type="inferred from homology"/>